<gene>
    <name evidence="8" type="ORF">AQZ52_02580</name>
</gene>
<dbReference type="PROSITE" id="PS50005">
    <property type="entry name" value="TPR"/>
    <property type="match status" value="1"/>
</dbReference>
<keyword evidence="6" id="KW-1133">Transmembrane helix</keyword>
<feature type="compositionally biased region" description="Low complexity" evidence="5">
    <location>
        <begin position="21"/>
        <end position="32"/>
    </location>
</feature>
<dbReference type="PANTHER" id="PTHR47870:SF1">
    <property type="entry name" value="CYTOCHROME C-TYPE BIOGENESIS PROTEIN CCMH"/>
    <property type="match status" value="1"/>
</dbReference>
<dbReference type="PANTHER" id="PTHR47870">
    <property type="entry name" value="CYTOCHROME C-TYPE BIOGENESIS PROTEIN CCMH"/>
    <property type="match status" value="1"/>
</dbReference>
<keyword evidence="9" id="KW-1185">Reference proteome</keyword>
<dbReference type="OrthoDB" id="9815847at2"/>
<dbReference type="RefSeq" id="WP_067906368.1">
    <property type="nucleotide sequence ID" value="NZ_KQ954244.1"/>
</dbReference>
<keyword evidence="3 4" id="KW-0802">TPR repeat</keyword>
<dbReference type="Proteomes" id="UP000058012">
    <property type="component" value="Unassembled WGS sequence"/>
</dbReference>
<dbReference type="InterPro" id="IPR011990">
    <property type="entry name" value="TPR-like_helical_dom_sf"/>
</dbReference>
<dbReference type="STRING" id="1117702.AQZ52_02580"/>
<dbReference type="SMART" id="SM00028">
    <property type="entry name" value="TPR"/>
    <property type="match status" value="4"/>
</dbReference>
<evidence type="ECO:0000256" key="5">
    <source>
        <dbReference type="SAM" id="MobiDB-lite"/>
    </source>
</evidence>
<name>A0A117UWK4_9SPHN</name>
<dbReference type="GO" id="GO:0017004">
    <property type="term" value="P:cytochrome complex assembly"/>
    <property type="evidence" value="ECO:0007669"/>
    <property type="project" value="UniProtKB-KW"/>
</dbReference>
<evidence type="ECO:0000259" key="7">
    <source>
        <dbReference type="Pfam" id="PF23914"/>
    </source>
</evidence>
<dbReference type="EMBL" id="LLZS01000003">
    <property type="protein sequence ID" value="KUR72196.1"/>
    <property type="molecule type" value="Genomic_DNA"/>
</dbReference>
<dbReference type="AlphaFoldDB" id="A0A117UWK4"/>
<dbReference type="InterPro" id="IPR056413">
    <property type="entry name" value="TPR_CcmH_CycH"/>
</dbReference>
<keyword evidence="2" id="KW-0201">Cytochrome c-type biogenesis</keyword>
<evidence type="ECO:0000256" key="1">
    <source>
        <dbReference type="ARBA" id="ARBA00022737"/>
    </source>
</evidence>
<evidence type="ECO:0000313" key="9">
    <source>
        <dbReference type="Proteomes" id="UP000058012"/>
    </source>
</evidence>
<dbReference type="Gene3D" id="1.25.40.10">
    <property type="entry name" value="Tetratricopeptide repeat domain"/>
    <property type="match status" value="2"/>
</dbReference>
<evidence type="ECO:0000256" key="3">
    <source>
        <dbReference type="ARBA" id="ARBA00022803"/>
    </source>
</evidence>
<feature type="domain" description="Cytochrome c-type biogenesis protein H TPR" evidence="7">
    <location>
        <begin position="81"/>
        <end position="204"/>
    </location>
</feature>
<comment type="caution">
    <text evidence="8">The sequence shown here is derived from an EMBL/GenBank/DDBJ whole genome shotgun (WGS) entry which is preliminary data.</text>
</comment>
<dbReference type="InterPro" id="IPR051263">
    <property type="entry name" value="C-type_cytochrome_biogenesis"/>
</dbReference>
<keyword evidence="6" id="KW-0812">Transmembrane</keyword>
<accession>A0A117UWK4</accession>
<dbReference type="Pfam" id="PF23914">
    <property type="entry name" value="TPR_CcmH_CycH"/>
    <property type="match status" value="1"/>
</dbReference>
<proteinExistence type="predicted"/>
<feature type="transmembrane region" description="Helical" evidence="6">
    <location>
        <begin position="37"/>
        <end position="55"/>
    </location>
</feature>
<evidence type="ECO:0000313" key="8">
    <source>
        <dbReference type="EMBL" id="KUR72196.1"/>
    </source>
</evidence>
<keyword evidence="6" id="KW-0472">Membrane</keyword>
<reference evidence="8 9" key="1">
    <citation type="submission" date="2015-10" db="EMBL/GenBank/DDBJ databases">
        <title>Draft genome sequence of Novosphingobium fuchskuhlense DSM 25065 isolated from a surface water sample of the southwest basin of Lake Grosse Fuchskuhle.</title>
        <authorList>
            <person name="Ruckert C."/>
            <person name="Winkler A."/>
            <person name="Glaeser J."/>
            <person name="Grossart H.-P."/>
            <person name="Kalinowski J."/>
            <person name="Glaeser S."/>
        </authorList>
    </citation>
    <scope>NUCLEOTIDE SEQUENCE [LARGE SCALE GENOMIC DNA]</scope>
    <source>
        <strain evidence="8 9">FNE08-7</strain>
    </source>
</reference>
<dbReference type="SUPFAM" id="SSF48452">
    <property type="entry name" value="TPR-like"/>
    <property type="match status" value="1"/>
</dbReference>
<organism evidence="8 9">
    <name type="scientific">Novosphingobium fuchskuhlense</name>
    <dbReference type="NCBI Taxonomy" id="1117702"/>
    <lineage>
        <taxon>Bacteria</taxon>
        <taxon>Pseudomonadati</taxon>
        <taxon>Pseudomonadota</taxon>
        <taxon>Alphaproteobacteria</taxon>
        <taxon>Sphingomonadales</taxon>
        <taxon>Sphingomonadaceae</taxon>
        <taxon>Novosphingobium</taxon>
    </lineage>
</organism>
<evidence type="ECO:0000256" key="6">
    <source>
        <dbReference type="SAM" id="Phobius"/>
    </source>
</evidence>
<protein>
    <recommendedName>
        <fullName evidence="7">Cytochrome c-type biogenesis protein H TPR domain-containing protein</fullName>
    </recommendedName>
</protein>
<dbReference type="InterPro" id="IPR019734">
    <property type="entry name" value="TPR_rpt"/>
</dbReference>
<evidence type="ECO:0000256" key="4">
    <source>
        <dbReference type="PROSITE-ProRule" id="PRU00339"/>
    </source>
</evidence>
<keyword evidence="1" id="KW-0677">Repeat</keyword>
<sequence>MTEAEPTPSTDPARPSQVPPSAAGSNGSSTSGRGGRVVLVLAAVVALTAGAIAVWRGQRDAEIIARPPAPTESQAPSVDDVIAKLEARLKAKPEDADGWRMLGWSYFQTQRYAEAATALKEATKLDPSHAETFSFLGESLVLASKTEGRIPVDAQAAFSKALKLDPKDARARYFRAVAMDLAGKHRKAIDAWFALLKDTPSDAPYAEDIRTVIRNVGDRYKVPYADRLAAAQFAPPAGGMATNGAAVAAGAIPGPSSAEIKAATSLPKGQQEAMIRGMVDGLEAKLAKDPGNADGWIMLMRSRMQLGEPGKAAKALEGGLKAFRNDLSATRKLREAASAIGVPGASAAR</sequence>
<evidence type="ECO:0000256" key="2">
    <source>
        <dbReference type="ARBA" id="ARBA00022748"/>
    </source>
</evidence>
<feature type="repeat" description="TPR" evidence="4">
    <location>
        <begin position="96"/>
        <end position="129"/>
    </location>
</feature>
<feature type="region of interest" description="Disordered" evidence="5">
    <location>
        <begin position="1"/>
        <end position="32"/>
    </location>
</feature>